<keyword evidence="1" id="KW-0808">Transferase</keyword>
<dbReference type="STRING" id="33097.A0A150GMT4"/>
<gene>
    <name evidence="9" type="ORF">GPECTOR_15g344</name>
</gene>
<dbReference type="Pfam" id="PF00069">
    <property type="entry name" value="Pkinase"/>
    <property type="match status" value="1"/>
</dbReference>
<evidence type="ECO:0000256" key="2">
    <source>
        <dbReference type="ARBA" id="ARBA00022741"/>
    </source>
</evidence>
<protein>
    <recommendedName>
        <fullName evidence="8">Protein kinase domain-containing protein</fullName>
    </recommendedName>
</protein>
<evidence type="ECO:0000256" key="6">
    <source>
        <dbReference type="RuleBase" id="RU000304"/>
    </source>
</evidence>
<evidence type="ECO:0000256" key="4">
    <source>
        <dbReference type="ARBA" id="ARBA00022840"/>
    </source>
</evidence>
<dbReference type="PIRSF" id="PIRSF000654">
    <property type="entry name" value="Integrin-linked_kinase"/>
    <property type="match status" value="1"/>
</dbReference>
<name>A0A150GMT4_GONPE</name>
<dbReference type="GO" id="GO:0005524">
    <property type="term" value="F:ATP binding"/>
    <property type="evidence" value="ECO:0007669"/>
    <property type="project" value="UniProtKB-UniRule"/>
</dbReference>
<evidence type="ECO:0000259" key="8">
    <source>
        <dbReference type="PROSITE" id="PS50011"/>
    </source>
</evidence>
<evidence type="ECO:0000256" key="1">
    <source>
        <dbReference type="ARBA" id="ARBA00022679"/>
    </source>
</evidence>
<reference evidence="10" key="1">
    <citation type="journal article" date="2016" name="Nat. Commun.">
        <title>The Gonium pectorale genome demonstrates co-option of cell cycle regulation during the evolution of multicellularity.</title>
        <authorList>
            <person name="Hanschen E.R."/>
            <person name="Marriage T.N."/>
            <person name="Ferris P.J."/>
            <person name="Hamaji T."/>
            <person name="Toyoda A."/>
            <person name="Fujiyama A."/>
            <person name="Neme R."/>
            <person name="Noguchi H."/>
            <person name="Minakuchi Y."/>
            <person name="Suzuki M."/>
            <person name="Kawai-Toyooka H."/>
            <person name="Smith D.R."/>
            <person name="Sparks H."/>
            <person name="Anderson J."/>
            <person name="Bakaric R."/>
            <person name="Luria V."/>
            <person name="Karger A."/>
            <person name="Kirschner M.W."/>
            <person name="Durand P.M."/>
            <person name="Michod R.E."/>
            <person name="Nozaki H."/>
            <person name="Olson B.J."/>
        </authorList>
    </citation>
    <scope>NUCLEOTIDE SEQUENCE [LARGE SCALE GENOMIC DNA]</scope>
    <source>
        <strain evidence="10">NIES-2863</strain>
    </source>
</reference>
<dbReference type="GO" id="GO:0004674">
    <property type="term" value="F:protein serine/threonine kinase activity"/>
    <property type="evidence" value="ECO:0007669"/>
    <property type="project" value="UniProtKB-KW"/>
</dbReference>
<sequence>MPRRRATSAELQERDLEIQRVLGCGTSGVVYLGMWRGLSVAVKTLVVPDVSAAEGRAHQRAALEAAISMSMGHPNVVATYTYQLKPLVHEQQAAAGSRALGSGGTTSQSAGPSQVAHDGKAVVEIGGDAYKLYIVQELCNGGTLRQALAQGVAGSVRAGGSSRLLALRLALDVAQGMRHVHSCRIVHGDLKPDNVLLRYKADDDGLLKDGTDLASTTATGAGGGGDGSVPLVAKVADFGLSLALAEGATHASHHFHGTPAYVAPEVFAEGRVSTRADVWSFGLMLIELFYGCTLEDMRALAPAATATAGLALSIHQALLQDMLATSQRYGKLASDCLSVDVHARPDFVTITARLLEVLTTSGASYSEAQNPDGLKHGRFVWPAQPGLA</sequence>
<accession>A0A150GMT4</accession>
<dbReference type="PROSITE" id="PS00108">
    <property type="entry name" value="PROTEIN_KINASE_ST"/>
    <property type="match status" value="1"/>
</dbReference>
<feature type="binding site" evidence="5">
    <location>
        <position position="43"/>
    </location>
    <ligand>
        <name>ATP</name>
        <dbReference type="ChEBI" id="CHEBI:30616"/>
    </ligand>
</feature>
<dbReference type="AlphaFoldDB" id="A0A150GMT4"/>
<dbReference type="InterPro" id="IPR000719">
    <property type="entry name" value="Prot_kinase_dom"/>
</dbReference>
<dbReference type="InterPro" id="IPR008271">
    <property type="entry name" value="Ser/Thr_kinase_AS"/>
</dbReference>
<dbReference type="Gene3D" id="3.30.200.20">
    <property type="entry name" value="Phosphorylase Kinase, domain 1"/>
    <property type="match status" value="1"/>
</dbReference>
<evidence type="ECO:0000256" key="5">
    <source>
        <dbReference type="PROSITE-ProRule" id="PRU10141"/>
    </source>
</evidence>
<dbReference type="OrthoDB" id="549357at2759"/>
<dbReference type="SMART" id="SM00220">
    <property type="entry name" value="S_TKc"/>
    <property type="match status" value="1"/>
</dbReference>
<keyword evidence="4 5" id="KW-0067">ATP-binding</keyword>
<organism evidence="9 10">
    <name type="scientific">Gonium pectorale</name>
    <name type="common">Green alga</name>
    <dbReference type="NCBI Taxonomy" id="33097"/>
    <lineage>
        <taxon>Eukaryota</taxon>
        <taxon>Viridiplantae</taxon>
        <taxon>Chlorophyta</taxon>
        <taxon>core chlorophytes</taxon>
        <taxon>Chlorophyceae</taxon>
        <taxon>CS clade</taxon>
        <taxon>Chlamydomonadales</taxon>
        <taxon>Volvocaceae</taxon>
        <taxon>Gonium</taxon>
    </lineage>
</organism>
<feature type="domain" description="Protein kinase" evidence="8">
    <location>
        <begin position="16"/>
        <end position="358"/>
    </location>
</feature>
<dbReference type="InterPro" id="IPR011009">
    <property type="entry name" value="Kinase-like_dom_sf"/>
</dbReference>
<dbReference type="EMBL" id="LSYV01000016">
    <property type="protein sequence ID" value="KXZ50660.1"/>
    <property type="molecule type" value="Genomic_DNA"/>
</dbReference>
<evidence type="ECO:0000256" key="3">
    <source>
        <dbReference type="ARBA" id="ARBA00022777"/>
    </source>
</evidence>
<evidence type="ECO:0000313" key="9">
    <source>
        <dbReference type="EMBL" id="KXZ50660.1"/>
    </source>
</evidence>
<evidence type="ECO:0000313" key="10">
    <source>
        <dbReference type="Proteomes" id="UP000075714"/>
    </source>
</evidence>
<dbReference type="InterPro" id="IPR017441">
    <property type="entry name" value="Protein_kinase_ATP_BS"/>
</dbReference>
<comment type="caution">
    <text evidence="9">The sequence shown here is derived from an EMBL/GenBank/DDBJ whole genome shotgun (WGS) entry which is preliminary data.</text>
</comment>
<dbReference type="SUPFAM" id="SSF56112">
    <property type="entry name" value="Protein kinase-like (PK-like)"/>
    <property type="match status" value="1"/>
</dbReference>
<evidence type="ECO:0000256" key="7">
    <source>
        <dbReference type="SAM" id="MobiDB-lite"/>
    </source>
</evidence>
<proteinExistence type="inferred from homology"/>
<keyword evidence="6" id="KW-0723">Serine/threonine-protein kinase</keyword>
<feature type="region of interest" description="Disordered" evidence="7">
    <location>
        <begin position="95"/>
        <end position="115"/>
    </location>
</feature>
<dbReference type="InterPro" id="IPR051681">
    <property type="entry name" value="Ser/Thr_Kinases-Pseudokinases"/>
</dbReference>
<dbReference type="PROSITE" id="PS00107">
    <property type="entry name" value="PROTEIN_KINASE_ATP"/>
    <property type="match status" value="1"/>
</dbReference>
<keyword evidence="2 5" id="KW-0547">Nucleotide-binding</keyword>
<comment type="similarity">
    <text evidence="6">Belongs to the protein kinase superfamily.</text>
</comment>
<dbReference type="Gene3D" id="1.10.510.10">
    <property type="entry name" value="Transferase(Phosphotransferase) domain 1"/>
    <property type="match status" value="1"/>
</dbReference>
<keyword evidence="3" id="KW-0418">Kinase</keyword>
<dbReference type="PROSITE" id="PS50011">
    <property type="entry name" value="PROTEIN_KINASE_DOM"/>
    <property type="match status" value="1"/>
</dbReference>
<keyword evidence="10" id="KW-1185">Reference proteome</keyword>
<dbReference type="PANTHER" id="PTHR44329">
    <property type="entry name" value="SERINE/THREONINE-PROTEIN KINASE TNNI3K-RELATED"/>
    <property type="match status" value="1"/>
</dbReference>
<dbReference type="Proteomes" id="UP000075714">
    <property type="component" value="Unassembled WGS sequence"/>
</dbReference>